<dbReference type="Gene3D" id="3.40.30.10">
    <property type="entry name" value="Glutaredoxin"/>
    <property type="match status" value="1"/>
</dbReference>
<keyword evidence="1" id="KW-0732">Signal</keyword>
<sequence length="178" mass="19935">MKKSILSLIAFSICFAGTLLAGGTLDGIKPPYPIQKISPPVEVYAFSLVDPQNNPVKLGDYKGKILLLNFWATWCIPCVKEMPDFEALLAALEGEDFAILGINVMDSKSRVLRFLKQKKITLPIALDAKGIYPKYKVQNFPTTLILNKEGQEIGRTVGIREWDSPESIEFFRTLSRKL</sequence>
<dbReference type="InterPro" id="IPR000866">
    <property type="entry name" value="AhpC/TSA"/>
</dbReference>
<dbReference type="InterPro" id="IPR036249">
    <property type="entry name" value="Thioredoxin-like_sf"/>
</dbReference>
<comment type="caution">
    <text evidence="3">The sequence shown here is derived from an EMBL/GenBank/DDBJ whole genome shotgun (WGS) entry which is preliminary data.</text>
</comment>
<evidence type="ECO:0000313" key="4">
    <source>
        <dbReference type="Proteomes" id="UP000218113"/>
    </source>
</evidence>
<evidence type="ECO:0000313" key="3">
    <source>
        <dbReference type="EMBL" id="PCI25192.1"/>
    </source>
</evidence>
<evidence type="ECO:0000259" key="2">
    <source>
        <dbReference type="PROSITE" id="PS51352"/>
    </source>
</evidence>
<dbReference type="InterPro" id="IPR013766">
    <property type="entry name" value="Thioredoxin_domain"/>
</dbReference>
<gene>
    <name evidence="3" type="ORF">COB67_11020</name>
</gene>
<feature type="signal peptide" evidence="1">
    <location>
        <begin position="1"/>
        <end position="21"/>
    </location>
</feature>
<feature type="domain" description="Thioredoxin" evidence="2">
    <location>
        <begin position="37"/>
        <end position="178"/>
    </location>
</feature>
<evidence type="ECO:0000256" key="1">
    <source>
        <dbReference type="SAM" id="SignalP"/>
    </source>
</evidence>
<organism evidence="3 4">
    <name type="scientific">SAR324 cluster bacterium</name>
    <dbReference type="NCBI Taxonomy" id="2024889"/>
    <lineage>
        <taxon>Bacteria</taxon>
        <taxon>Deltaproteobacteria</taxon>
        <taxon>SAR324 cluster</taxon>
    </lineage>
</organism>
<dbReference type="InterPro" id="IPR050553">
    <property type="entry name" value="Thioredoxin_ResA/DsbE_sf"/>
</dbReference>
<dbReference type="GO" id="GO:0016491">
    <property type="term" value="F:oxidoreductase activity"/>
    <property type="evidence" value="ECO:0007669"/>
    <property type="project" value="InterPro"/>
</dbReference>
<dbReference type="EMBL" id="NVSR01000116">
    <property type="protein sequence ID" value="PCI25192.1"/>
    <property type="molecule type" value="Genomic_DNA"/>
</dbReference>
<protein>
    <recommendedName>
        <fullName evidence="2">Thioredoxin domain-containing protein</fullName>
    </recommendedName>
</protein>
<reference evidence="4" key="1">
    <citation type="submission" date="2017-08" db="EMBL/GenBank/DDBJ databases">
        <title>A dynamic microbial community with high functional redundancy inhabits the cold, oxic subseafloor aquifer.</title>
        <authorList>
            <person name="Tully B.J."/>
            <person name="Wheat C.G."/>
            <person name="Glazer B.T."/>
            <person name="Huber J.A."/>
        </authorList>
    </citation>
    <scope>NUCLEOTIDE SEQUENCE [LARGE SCALE GENOMIC DNA]</scope>
</reference>
<proteinExistence type="predicted"/>
<dbReference type="AlphaFoldDB" id="A0A2A4SVE3"/>
<dbReference type="PANTHER" id="PTHR42852:SF13">
    <property type="entry name" value="PROTEIN DIPZ"/>
    <property type="match status" value="1"/>
</dbReference>
<dbReference type="Pfam" id="PF00578">
    <property type="entry name" value="AhpC-TSA"/>
    <property type="match status" value="1"/>
</dbReference>
<feature type="chain" id="PRO_5012133241" description="Thioredoxin domain-containing protein" evidence="1">
    <location>
        <begin position="22"/>
        <end position="178"/>
    </location>
</feature>
<dbReference type="Proteomes" id="UP000218113">
    <property type="component" value="Unassembled WGS sequence"/>
</dbReference>
<name>A0A2A4SVE3_9DELT</name>
<dbReference type="PANTHER" id="PTHR42852">
    <property type="entry name" value="THIOL:DISULFIDE INTERCHANGE PROTEIN DSBE"/>
    <property type="match status" value="1"/>
</dbReference>
<dbReference type="PROSITE" id="PS51352">
    <property type="entry name" value="THIOREDOXIN_2"/>
    <property type="match status" value="1"/>
</dbReference>
<dbReference type="GO" id="GO:0016209">
    <property type="term" value="F:antioxidant activity"/>
    <property type="evidence" value="ECO:0007669"/>
    <property type="project" value="InterPro"/>
</dbReference>
<dbReference type="CDD" id="cd02966">
    <property type="entry name" value="TlpA_like_family"/>
    <property type="match status" value="1"/>
</dbReference>
<accession>A0A2A4SVE3</accession>
<dbReference type="SUPFAM" id="SSF52833">
    <property type="entry name" value="Thioredoxin-like"/>
    <property type="match status" value="1"/>
</dbReference>